<protein>
    <recommendedName>
        <fullName evidence="1">Zinc-ribbon domain-containing protein</fullName>
    </recommendedName>
</protein>
<name>A0A656H8Y0_THINJ</name>
<dbReference type="Pfam" id="PF10005">
    <property type="entry name" value="Zn_ribbon_DZR_6"/>
    <property type="match status" value="1"/>
</dbReference>
<reference evidence="3" key="1">
    <citation type="journal article" date="2011" name="Stand. Genomic Sci.">
        <title>Genome sequence of the filamentous, gliding Thiothrix nivea neotype strain (JP2(T)).</title>
        <authorList>
            <person name="Lapidus A."/>
            <person name="Nolan M."/>
            <person name="Lucas S."/>
            <person name="Glavina Del Rio T."/>
            <person name="Tice H."/>
            <person name="Cheng J.F."/>
            <person name="Tapia R."/>
            <person name="Han C."/>
            <person name="Goodwin L."/>
            <person name="Pitluck S."/>
            <person name="Liolios K."/>
            <person name="Pagani I."/>
            <person name="Ivanova N."/>
            <person name="Huntemann M."/>
            <person name="Mavromatis K."/>
            <person name="Mikhailova N."/>
            <person name="Pati A."/>
            <person name="Chen A."/>
            <person name="Palaniappan K."/>
            <person name="Land M."/>
            <person name="Brambilla E.M."/>
            <person name="Rohde M."/>
            <person name="Abt B."/>
            <person name="Verbarg S."/>
            <person name="Goker M."/>
            <person name="Bristow J."/>
            <person name="Eisen J.A."/>
            <person name="Markowitz V."/>
            <person name="Hugenholtz P."/>
            <person name="Kyrpides N.C."/>
            <person name="Klenk H.P."/>
            <person name="Woyke T."/>
        </authorList>
    </citation>
    <scope>NUCLEOTIDE SEQUENCE [LARGE SCALE GENOMIC DNA]</scope>
    <source>
        <strain evidence="3">ATCC 35100 / DSM 5205 / JP2</strain>
    </source>
</reference>
<feature type="domain" description="Zinc-ribbon" evidence="1">
    <location>
        <begin position="4"/>
        <end position="91"/>
    </location>
</feature>
<gene>
    <name evidence="2" type="ORF">Thini_0543</name>
</gene>
<evidence type="ECO:0000313" key="2">
    <source>
        <dbReference type="EMBL" id="EIJ33181.1"/>
    </source>
</evidence>
<evidence type="ECO:0000259" key="1">
    <source>
        <dbReference type="Pfam" id="PF10005"/>
    </source>
</evidence>
<accession>A0A656H8Y0</accession>
<dbReference type="Gene3D" id="3.40.390.70">
    <property type="match status" value="1"/>
</dbReference>
<keyword evidence="3" id="KW-1185">Reference proteome</keyword>
<sequence length="340" mass="39749">MKRFYCTCGQEVMFEDSVCPACGQMLGFNPEGLEMLAVFADGEQALRFGNDGGWLPCALRDHPIACNWLVREDDEHEQCCSCRLTRTIPTQTVPINVQRWKILEAAKRRLVYSLLWLGLPIVDREQDPAMGLVFDFLEDQRTNPLVKKRVVFTGHKEGVITLHAVEADDVHRIQAREQMNERYRTVLGHMRHESGHYFWDRLIRHSDWHPRFRRLFGSEENYRQALDYYYTYGPPPNWVSRHISAYASAHPWEDWAETWAHYLHIMSTLETANAFGVLPQADVYSSDFQVLMQKWEQLTVLMNSLNRSMGMPDAYPFWLTPQVVVKLRFIHQVIAASTRR</sequence>
<evidence type="ECO:0000313" key="3">
    <source>
        <dbReference type="Proteomes" id="UP000005317"/>
    </source>
</evidence>
<organism evidence="2 3">
    <name type="scientific">Thiothrix nivea (strain ATCC 35100 / DSM 5205 / JP2)</name>
    <dbReference type="NCBI Taxonomy" id="870187"/>
    <lineage>
        <taxon>Bacteria</taxon>
        <taxon>Pseudomonadati</taxon>
        <taxon>Pseudomonadota</taxon>
        <taxon>Gammaproteobacteria</taxon>
        <taxon>Thiotrichales</taxon>
        <taxon>Thiotrichaceae</taxon>
        <taxon>Thiothrix</taxon>
    </lineage>
</organism>
<dbReference type="RefSeq" id="WP_002707135.1">
    <property type="nucleotide sequence ID" value="NZ_JH651384.1"/>
</dbReference>
<dbReference type="AlphaFoldDB" id="A0A656H8Y0"/>
<dbReference type="Pfam" id="PF15887">
    <property type="entry name" value="Peptidase_Mx"/>
    <property type="match status" value="1"/>
</dbReference>
<dbReference type="InterPro" id="IPR031321">
    <property type="entry name" value="UCP012641"/>
</dbReference>
<dbReference type="EMBL" id="JH651384">
    <property type="protein sequence ID" value="EIJ33181.1"/>
    <property type="molecule type" value="Genomic_DNA"/>
</dbReference>
<proteinExistence type="predicted"/>
<dbReference type="Proteomes" id="UP000005317">
    <property type="component" value="Unassembled WGS sequence"/>
</dbReference>
<dbReference type="InterPro" id="IPR011201">
    <property type="entry name" value="Zinc-ribbon_6_bact"/>
</dbReference>
<dbReference type="PIRSF" id="PIRSF012641">
    <property type="entry name" value="UCP012641"/>
    <property type="match status" value="1"/>
</dbReference>
<dbReference type="OrthoDB" id="256753at2"/>